<keyword evidence="1" id="KW-1133">Transmembrane helix</keyword>
<protein>
    <submittedName>
        <fullName evidence="2">Uncharacterized protein</fullName>
    </submittedName>
</protein>
<reference evidence="2" key="2">
    <citation type="submission" date="2017-12" db="EMBL/GenBank/DDBJ databases">
        <title>Coralsnake Venomics: Analyses of Venom Gland Transcriptomes and Proteomes of Six Brazilian Taxa.</title>
        <authorList>
            <person name="Aird S.D."/>
            <person name="Jorge da Silva N."/>
            <person name="Qiu L."/>
            <person name="Villar-Briones A."/>
            <person name="Aparecida-Saddi V."/>
            <person name="Campos-Telles M.P."/>
            <person name="Grau M."/>
            <person name="Mikheyev A.S."/>
        </authorList>
    </citation>
    <scope>NUCLEOTIDE SEQUENCE</scope>
    <source>
        <tissue evidence="2">Venom_gland</tissue>
    </source>
</reference>
<proteinExistence type="predicted"/>
<organism evidence="2">
    <name type="scientific">Micrurus carvalhoi</name>
    <dbReference type="NCBI Taxonomy" id="3147026"/>
    <lineage>
        <taxon>Eukaryota</taxon>
        <taxon>Metazoa</taxon>
        <taxon>Chordata</taxon>
        <taxon>Craniata</taxon>
        <taxon>Vertebrata</taxon>
        <taxon>Euteleostomi</taxon>
        <taxon>Lepidosauria</taxon>
        <taxon>Squamata</taxon>
        <taxon>Bifurcata</taxon>
        <taxon>Unidentata</taxon>
        <taxon>Episquamata</taxon>
        <taxon>Toxicofera</taxon>
        <taxon>Serpentes</taxon>
        <taxon>Colubroidea</taxon>
        <taxon>Elapidae</taxon>
        <taxon>Elapinae</taxon>
        <taxon>Micrurus</taxon>
    </lineage>
</organism>
<keyword evidence="1" id="KW-0812">Transmembrane</keyword>
<dbReference type="AlphaFoldDB" id="A0A2H6NKI6"/>
<evidence type="ECO:0000313" key="2">
    <source>
        <dbReference type="EMBL" id="LAA34583.1"/>
    </source>
</evidence>
<evidence type="ECO:0000256" key="1">
    <source>
        <dbReference type="SAM" id="Phobius"/>
    </source>
</evidence>
<dbReference type="EMBL" id="IACI01118469">
    <property type="protein sequence ID" value="LAA34583.1"/>
    <property type="molecule type" value="Transcribed_RNA"/>
</dbReference>
<name>A0A2H6NKI6_9SAUR</name>
<feature type="transmembrane region" description="Helical" evidence="1">
    <location>
        <begin position="74"/>
        <end position="96"/>
    </location>
</feature>
<accession>A0A2H6NKI6</accession>
<sequence length="102" mass="12001">MTIVRRKITPLINVIVIVGYESEEEEPVAEDKCFIISHGLQIAHPYVHDKSKSMLYLHIFYLIRTNIIEKAKKLLSMLMFFLPALIKRLLTEVYYLCHPQKL</sequence>
<keyword evidence="1" id="KW-0472">Membrane</keyword>
<reference evidence="2" key="1">
    <citation type="submission" date="2017-07" db="EMBL/GenBank/DDBJ databases">
        <authorList>
            <person name="Mikheyev A."/>
            <person name="Grau M."/>
        </authorList>
    </citation>
    <scope>NUCLEOTIDE SEQUENCE</scope>
    <source>
        <tissue evidence="2">Venom_gland</tissue>
    </source>
</reference>